<evidence type="ECO:0000313" key="1">
    <source>
        <dbReference type="EMBL" id="GJT27468.1"/>
    </source>
</evidence>
<reference evidence="1" key="1">
    <citation type="journal article" date="2022" name="Int. J. Mol. Sci.">
        <title>Draft Genome of Tanacetum Coccineum: Genomic Comparison of Closely Related Tanacetum-Family Plants.</title>
        <authorList>
            <person name="Yamashiro T."/>
            <person name="Shiraishi A."/>
            <person name="Nakayama K."/>
            <person name="Satake H."/>
        </authorList>
    </citation>
    <scope>NUCLEOTIDE SEQUENCE</scope>
</reference>
<organism evidence="1 2">
    <name type="scientific">Tanacetum coccineum</name>
    <dbReference type="NCBI Taxonomy" id="301880"/>
    <lineage>
        <taxon>Eukaryota</taxon>
        <taxon>Viridiplantae</taxon>
        <taxon>Streptophyta</taxon>
        <taxon>Embryophyta</taxon>
        <taxon>Tracheophyta</taxon>
        <taxon>Spermatophyta</taxon>
        <taxon>Magnoliopsida</taxon>
        <taxon>eudicotyledons</taxon>
        <taxon>Gunneridae</taxon>
        <taxon>Pentapetalae</taxon>
        <taxon>asterids</taxon>
        <taxon>campanulids</taxon>
        <taxon>Asterales</taxon>
        <taxon>Asteraceae</taxon>
        <taxon>Asteroideae</taxon>
        <taxon>Anthemideae</taxon>
        <taxon>Anthemidinae</taxon>
        <taxon>Tanacetum</taxon>
    </lineage>
</organism>
<dbReference type="Proteomes" id="UP001151760">
    <property type="component" value="Unassembled WGS sequence"/>
</dbReference>
<gene>
    <name evidence="1" type="ORF">Tco_0907743</name>
</gene>
<accession>A0ABQ5CMC7</accession>
<name>A0ABQ5CMC7_9ASTR</name>
<proteinExistence type="predicted"/>
<comment type="caution">
    <text evidence="1">The sequence shown here is derived from an EMBL/GenBank/DDBJ whole genome shotgun (WGS) entry which is preliminary data.</text>
</comment>
<keyword evidence="2" id="KW-1185">Reference proteome</keyword>
<protein>
    <submittedName>
        <fullName evidence="1">Uncharacterized protein</fullName>
    </submittedName>
</protein>
<evidence type="ECO:0000313" key="2">
    <source>
        <dbReference type="Proteomes" id="UP001151760"/>
    </source>
</evidence>
<reference evidence="1" key="2">
    <citation type="submission" date="2022-01" db="EMBL/GenBank/DDBJ databases">
        <authorList>
            <person name="Yamashiro T."/>
            <person name="Shiraishi A."/>
            <person name="Satake H."/>
            <person name="Nakayama K."/>
        </authorList>
    </citation>
    <scope>NUCLEOTIDE SEQUENCE</scope>
</reference>
<dbReference type="EMBL" id="BQNB010014380">
    <property type="protein sequence ID" value="GJT27468.1"/>
    <property type="molecule type" value="Genomic_DNA"/>
</dbReference>
<sequence>MGGQSDRLDHLRDVVTRVDTNMRLGSYGTVSDTLIRALDGYSAGDRWTESSMSFGGWLDCSGAARDYAHGFSRHEDSMGAERGGGHDALWRVYVDSDRGIVVVGCALGVGDLDGWLDAVGIIHSVESEGVELNRSSMHAVERIEVEKGTDELSTQAILSALDSTQLGPGTHGCGGVQKIGDVGVDLVEDWDGGGEMKE</sequence>